<dbReference type="EMBL" id="JARMQG010000200">
    <property type="protein sequence ID" value="MED3563619.1"/>
    <property type="molecule type" value="Genomic_DNA"/>
</dbReference>
<dbReference type="SUPFAM" id="SSF53098">
    <property type="entry name" value="Ribonuclease H-like"/>
    <property type="match status" value="1"/>
</dbReference>
<proteinExistence type="predicted"/>
<dbReference type="Proteomes" id="UP001330749">
    <property type="component" value="Unassembled WGS sequence"/>
</dbReference>
<evidence type="ECO:0000313" key="2">
    <source>
        <dbReference type="EMBL" id="MED3563619.1"/>
    </source>
</evidence>
<dbReference type="InterPro" id="IPR038720">
    <property type="entry name" value="YprB_RNase_H-like_dom"/>
</dbReference>
<evidence type="ECO:0000313" key="3">
    <source>
        <dbReference type="Proteomes" id="UP001330749"/>
    </source>
</evidence>
<accession>A0ABU6NBQ6</accession>
<comment type="caution">
    <text evidence="2">The sequence shown here is derived from an EMBL/GenBank/DDBJ whole genome shotgun (WGS) entry which is preliminary data.</text>
</comment>
<organism evidence="2 3">
    <name type="scientific">Bacillus xiapuensis</name>
    <dbReference type="NCBI Taxonomy" id="2014075"/>
    <lineage>
        <taxon>Bacteria</taxon>
        <taxon>Bacillati</taxon>
        <taxon>Bacillota</taxon>
        <taxon>Bacilli</taxon>
        <taxon>Bacillales</taxon>
        <taxon>Bacillaceae</taxon>
        <taxon>Bacillus</taxon>
    </lineage>
</organism>
<reference evidence="2 3" key="1">
    <citation type="submission" date="2023-03" db="EMBL/GenBank/DDBJ databases">
        <title>Bacillus Genome Sequencing.</title>
        <authorList>
            <person name="Dunlap C."/>
        </authorList>
    </citation>
    <scope>NUCLEOTIDE SEQUENCE [LARGE SCALE GENOMIC DNA]</scope>
    <source>
        <strain evidence="2 3">B-14544</strain>
    </source>
</reference>
<dbReference type="PANTHER" id="PTHR38462:SF1">
    <property type="entry name" value="YPRB RIBONUCLEASE H-LIKE DOMAIN-CONTAINING PROTEIN"/>
    <property type="match status" value="1"/>
</dbReference>
<feature type="domain" description="YprB ribonuclease H-like" evidence="1">
    <location>
        <begin position="104"/>
        <end position="272"/>
    </location>
</feature>
<keyword evidence="3" id="KW-1185">Reference proteome</keyword>
<dbReference type="Pfam" id="PF13482">
    <property type="entry name" value="RNase_H_2"/>
    <property type="match status" value="1"/>
</dbReference>
<dbReference type="RefSeq" id="WP_327968673.1">
    <property type="nucleotide sequence ID" value="NZ_JARMQG010000200.1"/>
</dbReference>
<sequence length="427" mass="49504">MSLKNKLNRLKPHISTGVQTEKNKDVQGNSFLEIPFREQWEKEKVFPYVLDQNYCLIREVKYPLSQQHGHYRFHDFLTAIEIWNKQSINHPLSAAGHRAEELFFFDTETTGLGGGVGNTIFLLGYASFTGKEIILRQHILPNPGAEVPLYHSFLEKINYKTLVTYNGKSFDWPQVKTRHTLVREHVPKLPPFGHFDLFHSARRLWKHKLDRLKLAVVEKEILGVERIDDIPGFLAPMIYFDFIESKQPDGMIGILKHNEMDILSLITLYTHLTFQICGVDPNRTRMETFEVGRWFASLGEKNEAKKELTKLVGGTDLPSEKAKLALALQLKKEQEWKRVVELLIETAKSEDDGIALQSYLELAKIYEHRIKDMEIARIYCIKAIDTVSQLQNHKKDTHPLSYYQLELRLKRLEKKLGKFPGEPQNSP</sequence>
<name>A0ABU6NBQ6_9BACI</name>
<dbReference type="InterPro" id="IPR012337">
    <property type="entry name" value="RNaseH-like_sf"/>
</dbReference>
<evidence type="ECO:0000259" key="1">
    <source>
        <dbReference type="Pfam" id="PF13482"/>
    </source>
</evidence>
<dbReference type="PANTHER" id="PTHR38462">
    <property type="entry name" value="EXONUCLEASE-LIKE PROTEIN"/>
    <property type="match status" value="1"/>
</dbReference>
<gene>
    <name evidence="2" type="ORF">P4447_14420</name>
</gene>
<protein>
    <submittedName>
        <fullName evidence="2">Ribonuclease H-like domain-containing protein</fullName>
    </submittedName>
</protein>